<organism evidence="3 4">
    <name type="scientific">Callipepla squamata</name>
    <name type="common">Scaled quail</name>
    <dbReference type="NCBI Taxonomy" id="9009"/>
    <lineage>
        <taxon>Eukaryota</taxon>
        <taxon>Metazoa</taxon>
        <taxon>Chordata</taxon>
        <taxon>Craniata</taxon>
        <taxon>Vertebrata</taxon>
        <taxon>Euteleostomi</taxon>
        <taxon>Archelosauria</taxon>
        <taxon>Archosauria</taxon>
        <taxon>Dinosauria</taxon>
        <taxon>Saurischia</taxon>
        <taxon>Theropoda</taxon>
        <taxon>Coelurosauria</taxon>
        <taxon>Aves</taxon>
        <taxon>Neognathae</taxon>
        <taxon>Galloanserae</taxon>
        <taxon>Galliformes</taxon>
        <taxon>Odontophoridae</taxon>
        <taxon>Callipepla</taxon>
    </lineage>
</organism>
<dbReference type="OrthoDB" id="21449at2759"/>
<dbReference type="InterPro" id="IPR001487">
    <property type="entry name" value="Bromodomain"/>
</dbReference>
<evidence type="ECO:0000259" key="2">
    <source>
        <dbReference type="Pfam" id="PF00439"/>
    </source>
</evidence>
<dbReference type="Proteomes" id="UP000198323">
    <property type="component" value="Unassembled WGS sequence"/>
</dbReference>
<dbReference type="SUPFAM" id="SSF47370">
    <property type="entry name" value="Bromodomain"/>
    <property type="match status" value="1"/>
</dbReference>
<accession>A0A226N5C5</accession>
<dbReference type="STRING" id="9009.A0A226N5C5"/>
<dbReference type="EMBL" id="MCFN01000199">
    <property type="protein sequence ID" value="OXB62774.1"/>
    <property type="molecule type" value="Genomic_DNA"/>
</dbReference>
<dbReference type="InterPro" id="IPR036427">
    <property type="entry name" value="Bromodomain-like_sf"/>
</dbReference>
<dbReference type="AlphaFoldDB" id="A0A226N5C5"/>
<dbReference type="CDD" id="cd04369">
    <property type="entry name" value="Bromodomain"/>
    <property type="match status" value="1"/>
</dbReference>
<protein>
    <recommendedName>
        <fullName evidence="2">Bromo domain-containing protein</fullName>
    </recommendedName>
</protein>
<dbReference type="PANTHER" id="PTHR31095:SF3">
    <property type="entry name" value="RIKEN CDNA 9930021J03 GENE"/>
    <property type="match status" value="1"/>
</dbReference>
<feature type="domain" description="Bromo" evidence="2">
    <location>
        <begin position="1"/>
        <end position="43"/>
    </location>
</feature>
<name>A0A226N5C5_CALSU</name>
<evidence type="ECO:0000313" key="3">
    <source>
        <dbReference type="EMBL" id="OXB62774.1"/>
    </source>
</evidence>
<keyword evidence="4" id="KW-1185">Reference proteome</keyword>
<dbReference type="Gene3D" id="1.20.920.10">
    <property type="entry name" value="Bromodomain-like"/>
    <property type="match status" value="1"/>
</dbReference>
<proteinExistence type="predicted"/>
<evidence type="ECO:0000313" key="4">
    <source>
        <dbReference type="Proteomes" id="UP000198323"/>
    </source>
</evidence>
<evidence type="ECO:0000256" key="1">
    <source>
        <dbReference type="ARBA" id="ARBA00023117"/>
    </source>
</evidence>
<dbReference type="Pfam" id="PF00439">
    <property type="entry name" value="Bromodomain"/>
    <property type="match status" value="1"/>
</dbReference>
<comment type="caution">
    <text evidence="3">The sequence shown here is derived from an EMBL/GenBank/DDBJ whole genome shotgun (WGS) entry which is preliminary data.</text>
</comment>
<dbReference type="PANTHER" id="PTHR31095">
    <property type="entry name" value="RIKEN CDNA 9930021J03 GENE"/>
    <property type="match status" value="1"/>
</dbReference>
<reference evidence="3 4" key="1">
    <citation type="submission" date="2016-07" db="EMBL/GenBank/DDBJ databases">
        <title>Disparate Historic Effective Population Sizes Predicted by Modern Levels of Genome Diversity for the Scaled Quail (Callipepla squamata) and the Northern Bobwhite (Colinus virginianus): Inferences from First and Second Generation Draft Genome Assemblies for Sympatric New World Quail.</title>
        <authorList>
            <person name="Oldeschulte D.L."/>
            <person name="Halley Y.A."/>
            <person name="Bhattarai E.K."/>
            <person name="Brashear W.A."/>
            <person name="Hill J."/>
            <person name="Metz R.P."/>
            <person name="Johnson C.D."/>
            <person name="Rollins D."/>
            <person name="Peterson M.J."/>
            <person name="Bickhart D.M."/>
            <person name="Decker J.E."/>
            <person name="Seabury C.M."/>
        </authorList>
    </citation>
    <scope>NUCLEOTIDE SEQUENCE [LARGE SCALE GENOMIC DNA]</scope>
    <source>
        <strain evidence="3 4">Texas</strain>
        <tissue evidence="3">Leg muscle</tissue>
    </source>
</reference>
<gene>
    <name evidence="3" type="ORF">ASZ78_017070</name>
</gene>
<sequence>MEEKFSSGQYAGIADFVGDFRQMLETCYRLHGVDHWLSKQAQKLEMMLEQKLALLSRHLREKTSIAVTSRGSYGLEDEKGAPCTSTRRRSTLRNLVGLSTGMFESVMVQVLRQEEQLRAKEEKR</sequence>
<keyword evidence="1" id="KW-0103">Bromodomain</keyword>
<dbReference type="InterPro" id="IPR040214">
    <property type="entry name" value="BRD10"/>
</dbReference>